<feature type="compositionally biased region" description="Basic and acidic residues" evidence="1">
    <location>
        <begin position="102"/>
        <end position="117"/>
    </location>
</feature>
<proteinExistence type="predicted"/>
<gene>
    <name evidence="2" type="ORF">NLJ89_g8147</name>
</gene>
<name>A0A9W8JT65_9AGAR</name>
<sequence length="185" mass="19756">MTGIEATLPITFLLTDNNSESNLSAMAVPSTETFVAASQGEMPAKESFEDYEGQMILYYDATKGQTHNVDTHPQASPILPGTIRLDDLESQAGASGLTPEGGHWRETATRQKQSESWHKSKETLMEIGKGSLVVIAAPFAMAGLLLYGCGMILGGLAVIFKGIGGLGKLAFMEAKNHGLRVEQLV</sequence>
<protein>
    <submittedName>
        <fullName evidence="2">Uncharacterized protein</fullName>
    </submittedName>
</protein>
<accession>A0A9W8JT65</accession>
<dbReference type="AlphaFoldDB" id="A0A9W8JT65"/>
<evidence type="ECO:0000256" key="1">
    <source>
        <dbReference type="SAM" id="MobiDB-lite"/>
    </source>
</evidence>
<organism evidence="2 3">
    <name type="scientific">Agrocybe chaxingu</name>
    <dbReference type="NCBI Taxonomy" id="84603"/>
    <lineage>
        <taxon>Eukaryota</taxon>
        <taxon>Fungi</taxon>
        <taxon>Dikarya</taxon>
        <taxon>Basidiomycota</taxon>
        <taxon>Agaricomycotina</taxon>
        <taxon>Agaricomycetes</taxon>
        <taxon>Agaricomycetidae</taxon>
        <taxon>Agaricales</taxon>
        <taxon>Agaricineae</taxon>
        <taxon>Strophariaceae</taxon>
        <taxon>Agrocybe</taxon>
    </lineage>
</organism>
<reference evidence="2" key="1">
    <citation type="submission" date="2022-07" db="EMBL/GenBank/DDBJ databases">
        <title>Genome Sequence of Agrocybe chaxingu.</title>
        <authorList>
            <person name="Buettner E."/>
        </authorList>
    </citation>
    <scope>NUCLEOTIDE SEQUENCE</scope>
    <source>
        <strain evidence="2">MP-N11</strain>
    </source>
</reference>
<comment type="caution">
    <text evidence="2">The sequence shown here is derived from an EMBL/GenBank/DDBJ whole genome shotgun (WGS) entry which is preliminary data.</text>
</comment>
<dbReference type="OrthoDB" id="3060876at2759"/>
<keyword evidence="3" id="KW-1185">Reference proteome</keyword>
<dbReference type="EMBL" id="JANKHO010001060">
    <property type="protein sequence ID" value="KAJ3504039.1"/>
    <property type="molecule type" value="Genomic_DNA"/>
</dbReference>
<feature type="region of interest" description="Disordered" evidence="1">
    <location>
        <begin position="92"/>
        <end position="117"/>
    </location>
</feature>
<dbReference type="Proteomes" id="UP001148786">
    <property type="component" value="Unassembled WGS sequence"/>
</dbReference>
<evidence type="ECO:0000313" key="3">
    <source>
        <dbReference type="Proteomes" id="UP001148786"/>
    </source>
</evidence>
<evidence type="ECO:0000313" key="2">
    <source>
        <dbReference type="EMBL" id="KAJ3504039.1"/>
    </source>
</evidence>